<evidence type="ECO:0000256" key="1">
    <source>
        <dbReference type="ARBA" id="ARBA00023015"/>
    </source>
</evidence>
<dbReference type="InterPro" id="IPR000485">
    <property type="entry name" value="AsnC-type_HTH_dom"/>
</dbReference>
<evidence type="ECO:0000256" key="2">
    <source>
        <dbReference type="ARBA" id="ARBA00023125"/>
    </source>
</evidence>
<dbReference type="InterPro" id="IPR019887">
    <property type="entry name" value="Tscrpt_reg_AsnC/Lrp_C"/>
</dbReference>
<keyword evidence="1" id="KW-0805">Transcription regulation</keyword>
<dbReference type="Pfam" id="PF01037">
    <property type="entry name" value="AsnC_trans_reg"/>
    <property type="match status" value="1"/>
</dbReference>
<dbReference type="EMBL" id="VENJ01000018">
    <property type="protein sequence ID" value="MTJ05371.1"/>
    <property type="molecule type" value="Genomic_DNA"/>
</dbReference>
<comment type="caution">
    <text evidence="5">The sequence shown here is derived from an EMBL/GenBank/DDBJ whole genome shotgun (WGS) entry which is preliminary data.</text>
</comment>
<protein>
    <submittedName>
        <fullName evidence="5">Lrp/AsnC family transcriptional regulator</fullName>
    </submittedName>
</protein>
<evidence type="ECO:0000313" key="5">
    <source>
        <dbReference type="EMBL" id="MTJ05371.1"/>
    </source>
</evidence>
<dbReference type="Pfam" id="PF13412">
    <property type="entry name" value="HTH_24"/>
    <property type="match status" value="1"/>
</dbReference>
<dbReference type="InterPro" id="IPR036390">
    <property type="entry name" value="WH_DNA-bd_sf"/>
</dbReference>
<name>A0A7C9HBL2_9RHOB</name>
<dbReference type="Proteomes" id="UP000483078">
    <property type="component" value="Unassembled WGS sequence"/>
</dbReference>
<dbReference type="SUPFAM" id="SSF46785">
    <property type="entry name" value="Winged helix' DNA-binding domain"/>
    <property type="match status" value="1"/>
</dbReference>
<proteinExistence type="predicted"/>
<dbReference type="PROSITE" id="PS00519">
    <property type="entry name" value="HTH_ASNC_1"/>
    <property type="match status" value="1"/>
</dbReference>
<keyword evidence="2" id="KW-0238">DNA-binding</keyword>
<dbReference type="InterPro" id="IPR011008">
    <property type="entry name" value="Dimeric_a/b-barrel"/>
</dbReference>
<evidence type="ECO:0000259" key="4">
    <source>
        <dbReference type="PROSITE" id="PS50956"/>
    </source>
</evidence>
<evidence type="ECO:0000313" key="6">
    <source>
        <dbReference type="Proteomes" id="UP000483078"/>
    </source>
</evidence>
<dbReference type="InterPro" id="IPR011991">
    <property type="entry name" value="ArsR-like_HTH"/>
</dbReference>
<organism evidence="5 6">
    <name type="scientific">Sediminimonas qiaohouensis</name>
    <dbReference type="NCBI Taxonomy" id="552061"/>
    <lineage>
        <taxon>Bacteria</taxon>
        <taxon>Pseudomonadati</taxon>
        <taxon>Pseudomonadota</taxon>
        <taxon>Alphaproteobacteria</taxon>
        <taxon>Rhodobacterales</taxon>
        <taxon>Roseobacteraceae</taxon>
        <taxon>Sediminimonas</taxon>
    </lineage>
</organism>
<dbReference type="InterPro" id="IPR019885">
    <property type="entry name" value="Tscrpt_reg_HTH_AsnC-type_CS"/>
</dbReference>
<dbReference type="SUPFAM" id="SSF54909">
    <property type="entry name" value="Dimeric alpha+beta barrel"/>
    <property type="match status" value="1"/>
</dbReference>
<gene>
    <name evidence="5" type="ORF">FH759_11855</name>
</gene>
<accession>A0A7C9HBL2</accession>
<dbReference type="InterPro" id="IPR036388">
    <property type="entry name" value="WH-like_DNA-bd_sf"/>
</dbReference>
<dbReference type="PANTHER" id="PTHR30154:SF34">
    <property type="entry name" value="TRANSCRIPTIONAL REGULATOR AZLB"/>
    <property type="match status" value="1"/>
</dbReference>
<dbReference type="GO" id="GO:0005829">
    <property type="term" value="C:cytosol"/>
    <property type="evidence" value="ECO:0007669"/>
    <property type="project" value="TreeGrafter"/>
</dbReference>
<reference evidence="5 6" key="1">
    <citation type="submission" date="2019-06" db="EMBL/GenBank/DDBJ databases">
        <title>Enrichment of Autotrophic Halophilic Microorganisms from Red Sea Brine Pool Using Microbial Electrosynthesis System.</title>
        <authorList>
            <person name="Alqahtani M.F."/>
            <person name="Bajracharya S."/>
            <person name="Katuri K.P."/>
            <person name="Ali M."/>
            <person name="Saikaly P.E."/>
        </authorList>
    </citation>
    <scope>NUCLEOTIDE SEQUENCE [LARGE SCALE GENOMIC DNA]</scope>
    <source>
        <strain evidence="5">MES6</strain>
    </source>
</reference>
<dbReference type="PANTHER" id="PTHR30154">
    <property type="entry name" value="LEUCINE-RESPONSIVE REGULATORY PROTEIN"/>
    <property type="match status" value="1"/>
</dbReference>
<dbReference type="CDD" id="cd00090">
    <property type="entry name" value="HTH_ARSR"/>
    <property type="match status" value="1"/>
</dbReference>
<dbReference type="Gene3D" id="1.10.10.10">
    <property type="entry name" value="Winged helix-like DNA-binding domain superfamily/Winged helix DNA-binding domain"/>
    <property type="match status" value="1"/>
</dbReference>
<sequence>MVKLDARDMAILRVLSAEGRITKAELAARVGLSASPAWERLKRLEKAGIIEGYSARISLRNLGAHVAVFVAAELEGHTSAHFQAFERAIQDYEEITGCWSLGGGFDYLFHVVTRDIDEYQRLIDALLEARIGLARYYTYIVTKTVKEAGTPPVELLAGLQKN</sequence>
<evidence type="ECO:0000256" key="3">
    <source>
        <dbReference type="ARBA" id="ARBA00023163"/>
    </source>
</evidence>
<dbReference type="PRINTS" id="PR00033">
    <property type="entry name" value="HTHASNC"/>
</dbReference>
<dbReference type="Gene3D" id="3.30.70.920">
    <property type="match status" value="1"/>
</dbReference>
<dbReference type="GO" id="GO:0043200">
    <property type="term" value="P:response to amino acid"/>
    <property type="evidence" value="ECO:0007669"/>
    <property type="project" value="TreeGrafter"/>
</dbReference>
<dbReference type="GO" id="GO:0043565">
    <property type="term" value="F:sequence-specific DNA binding"/>
    <property type="evidence" value="ECO:0007669"/>
    <property type="project" value="InterPro"/>
</dbReference>
<keyword evidence="3" id="KW-0804">Transcription</keyword>
<feature type="domain" description="HTH asnC-type" evidence="4">
    <location>
        <begin position="4"/>
        <end position="65"/>
    </location>
</feature>
<dbReference type="GO" id="GO:0006355">
    <property type="term" value="P:regulation of DNA-templated transcription"/>
    <property type="evidence" value="ECO:0007669"/>
    <property type="project" value="UniProtKB-ARBA"/>
</dbReference>
<dbReference type="PROSITE" id="PS50956">
    <property type="entry name" value="HTH_ASNC_2"/>
    <property type="match status" value="1"/>
</dbReference>
<dbReference type="InterPro" id="IPR019888">
    <property type="entry name" value="Tscrpt_reg_AsnC-like"/>
</dbReference>
<dbReference type="AlphaFoldDB" id="A0A7C9HBL2"/>
<dbReference type="SMART" id="SM00344">
    <property type="entry name" value="HTH_ASNC"/>
    <property type="match status" value="1"/>
</dbReference>
<dbReference type="RefSeq" id="WP_026757316.1">
    <property type="nucleotide sequence ID" value="NZ_VENJ01000018.1"/>
</dbReference>